<evidence type="ECO:0000256" key="1">
    <source>
        <dbReference type="SAM" id="MobiDB-lite"/>
    </source>
</evidence>
<feature type="compositionally biased region" description="Low complexity" evidence="1">
    <location>
        <begin position="66"/>
        <end position="79"/>
    </location>
</feature>
<sequence>MPDAQPESSSSNGIGALRSRRQSRATRTPPPPRHPAPGSPGGDAAGLDASGSVAETRQPDELTRGTSEATTTAAPPAESDVAPVTVSPIVEAAASEPEAPAVTPASTDAPAEPIAPAEEQASTESVVAQPAPPVVVEVVRPIEAAPVEDPPAPLTASPVSGSAVAEVGIPAAAAPTSTPGLPDLRIDPTDPSMTIVSATVLSIRGHLMRRFELARPTAPSHTVLILEAVKATAQDLPSLVAAARPSAAPGDLFPARPLGSAGSSAVTDPQLDRPEPLRIRPTVGELTIIDGLAEWVTSIVRASTPRAPKVTRSELVSAALDSYLPPLKDLSKPRRS</sequence>
<evidence type="ECO:0000313" key="2">
    <source>
        <dbReference type="EMBL" id="GAA1616658.1"/>
    </source>
</evidence>
<keyword evidence="3" id="KW-1185">Reference proteome</keyword>
<feature type="compositionally biased region" description="Low complexity" evidence="1">
    <location>
        <begin position="45"/>
        <end position="54"/>
    </location>
</feature>
<reference evidence="3" key="1">
    <citation type="journal article" date="2019" name="Int. J. Syst. Evol. Microbiol.">
        <title>The Global Catalogue of Microorganisms (GCM) 10K type strain sequencing project: providing services to taxonomists for standard genome sequencing and annotation.</title>
        <authorList>
            <consortium name="The Broad Institute Genomics Platform"/>
            <consortium name="The Broad Institute Genome Sequencing Center for Infectious Disease"/>
            <person name="Wu L."/>
            <person name="Ma J."/>
        </authorList>
    </citation>
    <scope>NUCLEOTIDE SEQUENCE [LARGE SCALE GENOMIC DNA]</scope>
    <source>
        <strain evidence="3">JCM 14969</strain>
    </source>
</reference>
<feature type="compositionally biased region" description="Pro residues" evidence="1">
    <location>
        <begin position="28"/>
        <end position="38"/>
    </location>
</feature>
<feature type="compositionally biased region" description="Polar residues" evidence="1">
    <location>
        <begin position="1"/>
        <end position="13"/>
    </location>
</feature>
<feature type="region of interest" description="Disordered" evidence="1">
    <location>
        <begin position="256"/>
        <end position="276"/>
    </location>
</feature>
<accession>A0ABP4QTH3</accession>
<comment type="caution">
    <text evidence="2">The sequence shown here is derived from an EMBL/GenBank/DDBJ whole genome shotgun (WGS) entry which is preliminary data.</text>
</comment>
<protein>
    <submittedName>
        <fullName evidence="2">Uncharacterized protein</fullName>
    </submittedName>
</protein>
<evidence type="ECO:0000313" key="3">
    <source>
        <dbReference type="Proteomes" id="UP001500393"/>
    </source>
</evidence>
<feature type="compositionally biased region" description="Low complexity" evidence="1">
    <location>
        <begin position="90"/>
        <end position="111"/>
    </location>
</feature>
<organism evidence="2 3">
    <name type="scientific">Kribbella sancticallisti</name>
    <dbReference type="NCBI Taxonomy" id="460087"/>
    <lineage>
        <taxon>Bacteria</taxon>
        <taxon>Bacillati</taxon>
        <taxon>Actinomycetota</taxon>
        <taxon>Actinomycetes</taxon>
        <taxon>Propionibacteriales</taxon>
        <taxon>Kribbellaceae</taxon>
        <taxon>Kribbella</taxon>
    </lineage>
</organism>
<gene>
    <name evidence="2" type="ORF">GCM10009789_83350</name>
</gene>
<name>A0ABP4QTH3_9ACTN</name>
<proteinExistence type="predicted"/>
<feature type="region of interest" description="Disordered" evidence="1">
    <location>
        <begin position="1"/>
        <end position="111"/>
    </location>
</feature>
<dbReference type="Proteomes" id="UP001500393">
    <property type="component" value="Unassembled WGS sequence"/>
</dbReference>
<dbReference type="EMBL" id="BAAAOS010000066">
    <property type="protein sequence ID" value="GAA1616658.1"/>
    <property type="molecule type" value="Genomic_DNA"/>
</dbReference>